<evidence type="ECO:0000259" key="5">
    <source>
        <dbReference type="Pfam" id="PF13581"/>
    </source>
</evidence>
<reference evidence="6 7" key="1">
    <citation type="submission" date="2016-08" db="EMBL/GenBank/DDBJ databases">
        <title>Draft genome sequence of Candidatus Piscirickettsia litoralis, from seawater.</title>
        <authorList>
            <person name="Wan X."/>
            <person name="Lee A.J."/>
            <person name="Hou S."/>
            <person name="Donachie S.P."/>
        </authorList>
    </citation>
    <scope>NUCLEOTIDE SEQUENCE [LARGE SCALE GENOMIC DNA]</scope>
    <source>
        <strain evidence="6 7">Y2</strain>
    </source>
</reference>
<evidence type="ECO:0000256" key="1">
    <source>
        <dbReference type="ARBA" id="ARBA00001954"/>
    </source>
</evidence>
<gene>
    <name evidence="6" type="ORF">BGC07_09690</name>
</gene>
<dbReference type="RefSeq" id="WP_069312933.1">
    <property type="nucleotide sequence ID" value="NZ_MDTU01000001.1"/>
</dbReference>
<comment type="cofactor">
    <cofactor evidence="1">
        <name>Fe(2+)</name>
        <dbReference type="ChEBI" id="CHEBI:29033"/>
    </cofactor>
</comment>
<dbReference type="InterPro" id="IPR050411">
    <property type="entry name" value="AlphaKG_dependent_hydroxylases"/>
</dbReference>
<dbReference type="SUPFAM" id="SSF51197">
    <property type="entry name" value="Clavaminate synthase-like"/>
    <property type="match status" value="1"/>
</dbReference>
<proteinExistence type="predicted"/>
<dbReference type="InterPro" id="IPR003819">
    <property type="entry name" value="TauD/TfdA-like"/>
</dbReference>
<dbReference type="InterPro" id="IPR003594">
    <property type="entry name" value="HATPase_dom"/>
</dbReference>
<feature type="domain" description="TauD/TfdA-like" evidence="4">
    <location>
        <begin position="125"/>
        <end position="317"/>
    </location>
</feature>
<dbReference type="Gene3D" id="3.30.565.10">
    <property type="entry name" value="Histidine kinase-like ATPase, C-terminal domain"/>
    <property type="match status" value="1"/>
</dbReference>
<protein>
    <recommendedName>
        <fullName evidence="8">Histidine kinase/HSP90-like ATPase domain-containing protein</fullName>
    </recommendedName>
</protein>
<evidence type="ECO:0008006" key="8">
    <source>
        <dbReference type="Google" id="ProtNLM"/>
    </source>
</evidence>
<sequence length="324" mass="36629">MITFELSQSSDRMQVIVDSLAPLRSSLSLELGAKLNLVVEEIIENVFDNNDHDGLYVKVTIDFIDGDQKQALITFCDNGNAFDLTEQQLESVPNPDRLRGRGIYLVKHYTNSISYERDQDLNLLKVGVLIISLGFEEESSKTLEKIVSLLGRPHTHSTGDDAVWHIKQGGSKGNEALARSHKLSEFVLHTDCSYEKQIPDFFGLHCIRHDRFGGGKNLLVDCSTLIQHLTPESFEALQNDPVEIVVPPEFKRDIESISARVIDKNFNVRYRKEILKKETLTPALQSALEEFERLCHSPVLNRKLELKDNQILLLDNNTSFALLG</sequence>
<feature type="domain" description="Histidine kinase/HSP90-like ATPase" evidence="5">
    <location>
        <begin position="24"/>
        <end position="124"/>
    </location>
</feature>
<dbReference type="PANTHER" id="PTHR10696:SF56">
    <property type="entry name" value="TAUD_TFDA-LIKE DOMAIN-CONTAINING PROTEIN"/>
    <property type="match status" value="1"/>
</dbReference>
<dbReference type="Gene3D" id="3.60.130.10">
    <property type="entry name" value="Clavaminate synthase-like"/>
    <property type="match status" value="1"/>
</dbReference>
<dbReference type="CDD" id="cd16936">
    <property type="entry name" value="HATPase_RsbW-like"/>
    <property type="match status" value="1"/>
</dbReference>
<dbReference type="Pfam" id="PF13581">
    <property type="entry name" value="HATPase_c_2"/>
    <property type="match status" value="1"/>
</dbReference>
<evidence type="ECO:0000259" key="4">
    <source>
        <dbReference type="Pfam" id="PF02668"/>
    </source>
</evidence>
<dbReference type="EMBL" id="MDTU01000001">
    <property type="protein sequence ID" value="ODN43134.1"/>
    <property type="molecule type" value="Genomic_DNA"/>
</dbReference>
<organism evidence="6 7">
    <name type="scientific">Piscirickettsia litoralis</name>
    <dbReference type="NCBI Taxonomy" id="1891921"/>
    <lineage>
        <taxon>Bacteria</taxon>
        <taxon>Pseudomonadati</taxon>
        <taxon>Pseudomonadota</taxon>
        <taxon>Gammaproteobacteria</taxon>
        <taxon>Thiotrichales</taxon>
        <taxon>Piscirickettsiaceae</taxon>
        <taxon>Piscirickettsia</taxon>
    </lineage>
</organism>
<evidence type="ECO:0000313" key="6">
    <source>
        <dbReference type="EMBL" id="ODN43134.1"/>
    </source>
</evidence>
<dbReference type="Proteomes" id="UP000094329">
    <property type="component" value="Unassembled WGS sequence"/>
</dbReference>
<name>A0ABX3A3B6_9GAMM</name>
<keyword evidence="3" id="KW-0045">Antibiotic biosynthesis</keyword>
<keyword evidence="2" id="KW-0560">Oxidoreductase</keyword>
<accession>A0ABX3A3B6</accession>
<evidence type="ECO:0000256" key="2">
    <source>
        <dbReference type="ARBA" id="ARBA00023002"/>
    </source>
</evidence>
<comment type="caution">
    <text evidence="6">The sequence shown here is derived from an EMBL/GenBank/DDBJ whole genome shotgun (WGS) entry which is preliminary data.</text>
</comment>
<dbReference type="InterPro" id="IPR036890">
    <property type="entry name" value="HATPase_C_sf"/>
</dbReference>
<evidence type="ECO:0000313" key="7">
    <source>
        <dbReference type="Proteomes" id="UP000094329"/>
    </source>
</evidence>
<dbReference type="InterPro" id="IPR042098">
    <property type="entry name" value="TauD-like_sf"/>
</dbReference>
<keyword evidence="7" id="KW-1185">Reference proteome</keyword>
<dbReference type="Pfam" id="PF02668">
    <property type="entry name" value="TauD"/>
    <property type="match status" value="1"/>
</dbReference>
<evidence type="ECO:0000256" key="3">
    <source>
        <dbReference type="ARBA" id="ARBA00023194"/>
    </source>
</evidence>
<dbReference type="PANTHER" id="PTHR10696">
    <property type="entry name" value="GAMMA-BUTYROBETAINE HYDROXYLASE-RELATED"/>
    <property type="match status" value="1"/>
</dbReference>